<gene>
    <name evidence="2" type="ORF">PQJ73_11710</name>
</gene>
<keyword evidence="3" id="KW-1185">Reference proteome</keyword>
<dbReference type="EMBL" id="JAQQLI010000015">
    <property type="protein sequence ID" value="MDC7786347.1"/>
    <property type="molecule type" value="Genomic_DNA"/>
</dbReference>
<feature type="signal peptide" evidence="1">
    <location>
        <begin position="1"/>
        <end position="23"/>
    </location>
</feature>
<keyword evidence="1" id="KW-0732">Signal</keyword>
<name>A0ABT5J9L3_RHOTP</name>
<evidence type="ECO:0000313" key="2">
    <source>
        <dbReference type="EMBL" id="MDC7786347.1"/>
    </source>
</evidence>
<accession>A0ABT5J9L3</accession>
<comment type="caution">
    <text evidence="2">The sequence shown here is derived from an EMBL/GenBank/DDBJ whole genome shotgun (WGS) entry which is preliminary data.</text>
</comment>
<proteinExistence type="predicted"/>
<reference evidence="2" key="2">
    <citation type="submission" date="2023-02" db="EMBL/GenBank/DDBJ databases">
        <authorList>
            <person name="Rayyan A."/>
            <person name="Meyer T."/>
            <person name="Kyndt J.A."/>
        </authorList>
    </citation>
    <scope>NUCLEOTIDE SEQUENCE</scope>
    <source>
        <strain evidence="2">DSM 9987</strain>
    </source>
</reference>
<protein>
    <submittedName>
        <fullName evidence="2">Uncharacterized protein</fullName>
    </submittedName>
</protein>
<dbReference type="RefSeq" id="WP_272777192.1">
    <property type="nucleotide sequence ID" value="NZ_JAQQLI010000015.1"/>
</dbReference>
<reference evidence="2" key="1">
    <citation type="journal article" date="2023" name="Microbiol Resour">
        <title>Genome Sequences of Rhodoplanes serenus and Two Thermotolerant Strains, Rhodoplanes tepidamans and 'Rhodoplanes cryptolactis,' Further Refine the Genus.</title>
        <authorList>
            <person name="Rayyan A.A."/>
            <person name="Kyndt J.A."/>
        </authorList>
    </citation>
    <scope>NUCLEOTIDE SEQUENCE</scope>
    <source>
        <strain evidence="2">DSM 9987</strain>
    </source>
</reference>
<evidence type="ECO:0000256" key="1">
    <source>
        <dbReference type="SAM" id="SignalP"/>
    </source>
</evidence>
<sequence length="126" mass="12875">MIMAPLFAAPLLAASLAVTVATAPLDPGRAAGSGRAALQGRVDATTDCIVRAIAADPRSRQASADPAGLGELIVDSMPACATTVREMIDAWDASYGDGAGETFFMGPYLDVLPTAAGRLLKAREGR</sequence>
<feature type="chain" id="PRO_5045525780" evidence="1">
    <location>
        <begin position="24"/>
        <end position="126"/>
    </location>
</feature>
<evidence type="ECO:0000313" key="3">
    <source>
        <dbReference type="Proteomes" id="UP001165652"/>
    </source>
</evidence>
<organism evidence="2 3">
    <name type="scientific">Rhodoplanes tepidamans</name>
    <name type="common">Rhodoplanes cryptolactis</name>
    <dbReference type="NCBI Taxonomy" id="200616"/>
    <lineage>
        <taxon>Bacteria</taxon>
        <taxon>Pseudomonadati</taxon>
        <taxon>Pseudomonadota</taxon>
        <taxon>Alphaproteobacteria</taxon>
        <taxon>Hyphomicrobiales</taxon>
        <taxon>Nitrobacteraceae</taxon>
        <taxon>Rhodoplanes</taxon>
    </lineage>
</organism>
<dbReference type="Proteomes" id="UP001165652">
    <property type="component" value="Unassembled WGS sequence"/>
</dbReference>